<reference evidence="2 3" key="1">
    <citation type="submission" date="2016-06" db="EMBL/GenBank/DDBJ databases">
        <title>Evolution of pathogenesis and genome organization in the Tremellales.</title>
        <authorList>
            <person name="Cuomo C."/>
            <person name="Litvintseva A."/>
            <person name="Heitman J."/>
            <person name="Chen Y."/>
            <person name="Sun S."/>
            <person name="Springer D."/>
            <person name="Dromer F."/>
            <person name="Young S."/>
            <person name="Zeng Q."/>
            <person name="Chapman S."/>
            <person name="Gujja S."/>
            <person name="Saif S."/>
            <person name="Birren B."/>
        </authorList>
    </citation>
    <scope>NUCLEOTIDE SEQUENCE [LARGE SCALE GENOMIC DNA]</scope>
    <source>
        <strain evidence="2 3">CBS 6273</strain>
    </source>
</reference>
<sequence length="184" mass="20460">MTFAEVLQVTQVIYDYPWSVIVNTALSSIPRRASSIQREYYGCIKALGLGVIDEEAVSDGVAEYGSENSDPGTKDNDPSWDEWSRLSLDHDPHHTGSLRRRQSSKLGGPWPDDPTNALIGFAAVIAFPVSYPIDIQSYHTLVYRVDSYDDDGVNHYSSARAVCAEIAESLFLRMYAKKTSTFTV</sequence>
<evidence type="ECO:0000256" key="1">
    <source>
        <dbReference type="SAM" id="MobiDB-lite"/>
    </source>
</evidence>
<accession>A0A1E3KB89</accession>
<comment type="caution">
    <text evidence="2">The sequence shown here is derived from an EMBL/GenBank/DDBJ whole genome shotgun (WGS) entry which is preliminary data.</text>
</comment>
<dbReference type="EMBL" id="MEKH01000002">
    <property type="protein sequence ID" value="ODO10389.1"/>
    <property type="molecule type" value="Genomic_DNA"/>
</dbReference>
<dbReference type="Proteomes" id="UP000095149">
    <property type="component" value="Unassembled WGS sequence"/>
</dbReference>
<proteinExistence type="predicted"/>
<evidence type="ECO:0000313" key="3">
    <source>
        <dbReference type="Proteomes" id="UP000095149"/>
    </source>
</evidence>
<feature type="compositionally biased region" description="Basic and acidic residues" evidence="1">
    <location>
        <begin position="72"/>
        <end position="86"/>
    </location>
</feature>
<organism evidence="2 3">
    <name type="scientific">Cryptococcus amylolentus CBS 6273</name>
    <dbReference type="NCBI Taxonomy" id="1296118"/>
    <lineage>
        <taxon>Eukaryota</taxon>
        <taxon>Fungi</taxon>
        <taxon>Dikarya</taxon>
        <taxon>Basidiomycota</taxon>
        <taxon>Agaricomycotina</taxon>
        <taxon>Tremellomycetes</taxon>
        <taxon>Tremellales</taxon>
        <taxon>Cryptococcaceae</taxon>
        <taxon>Cryptococcus</taxon>
    </lineage>
</organism>
<feature type="region of interest" description="Disordered" evidence="1">
    <location>
        <begin position="62"/>
        <end position="86"/>
    </location>
</feature>
<gene>
    <name evidence="2" type="ORF">I350_00984</name>
</gene>
<name>A0A1E3KB89_9TREE</name>
<dbReference type="AlphaFoldDB" id="A0A1E3KB89"/>
<protein>
    <submittedName>
        <fullName evidence="2">Uncharacterized protein</fullName>
    </submittedName>
</protein>
<evidence type="ECO:0000313" key="2">
    <source>
        <dbReference type="EMBL" id="ODO10389.1"/>
    </source>
</evidence>